<evidence type="ECO:0000256" key="1">
    <source>
        <dbReference type="SAM" id="MobiDB-lite"/>
    </source>
</evidence>
<feature type="compositionally biased region" description="Acidic residues" evidence="1">
    <location>
        <begin position="122"/>
        <end position="131"/>
    </location>
</feature>
<evidence type="ECO:0000256" key="2">
    <source>
        <dbReference type="SAM" id="Phobius"/>
    </source>
</evidence>
<organism evidence="3">
    <name type="scientific">Eutreptiella gymnastica</name>
    <dbReference type="NCBI Taxonomy" id="73025"/>
    <lineage>
        <taxon>Eukaryota</taxon>
        <taxon>Discoba</taxon>
        <taxon>Euglenozoa</taxon>
        <taxon>Euglenida</taxon>
        <taxon>Spirocuta</taxon>
        <taxon>Euglenophyceae</taxon>
        <taxon>Eutreptiales</taxon>
        <taxon>Eutreptiaceae</taxon>
        <taxon>Eutreptiella</taxon>
    </lineage>
</organism>
<protein>
    <recommendedName>
        <fullName evidence="4">C2 domain-containing protein</fullName>
    </recommendedName>
</protein>
<feature type="region of interest" description="Disordered" evidence="1">
    <location>
        <begin position="121"/>
        <end position="146"/>
    </location>
</feature>
<keyword evidence="2" id="KW-1133">Transmembrane helix</keyword>
<accession>A0A7S4CBW4</accession>
<feature type="transmembrane region" description="Helical" evidence="2">
    <location>
        <begin position="72"/>
        <end position="90"/>
    </location>
</feature>
<evidence type="ECO:0008006" key="4">
    <source>
        <dbReference type="Google" id="ProtNLM"/>
    </source>
</evidence>
<keyword evidence="2" id="KW-0812">Transmembrane</keyword>
<gene>
    <name evidence="3" type="ORF">EGYM00163_LOCUS4033</name>
</gene>
<keyword evidence="2" id="KW-0472">Membrane</keyword>
<dbReference type="AlphaFoldDB" id="A0A7S4CBW4"/>
<proteinExistence type="predicted"/>
<name>A0A7S4CBW4_9EUGL</name>
<reference evidence="3" key="1">
    <citation type="submission" date="2021-01" db="EMBL/GenBank/DDBJ databases">
        <authorList>
            <person name="Corre E."/>
            <person name="Pelletier E."/>
            <person name="Niang G."/>
            <person name="Scheremetjew M."/>
            <person name="Finn R."/>
            <person name="Kale V."/>
            <person name="Holt S."/>
            <person name="Cochrane G."/>
            <person name="Meng A."/>
            <person name="Brown T."/>
            <person name="Cohen L."/>
        </authorList>
    </citation>
    <scope>NUCLEOTIDE SEQUENCE</scope>
    <source>
        <strain evidence="3">CCMP1594</strain>
    </source>
</reference>
<evidence type="ECO:0000313" key="3">
    <source>
        <dbReference type="EMBL" id="CAE0792917.1"/>
    </source>
</evidence>
<dbReference type="EMBL" id="HBJA01012807">
    <property type="protein sequence ID" value="CAE0792917.1"/>
    <property type="molecule type" value="Transcribed_RNA"/>
</dbReference>
<sequence length="146" mass="16107">MPTLEVIATGFNVKKLDPEAYGITQRVCTMKVKLGDVEKTSTELRGLDGQWEEDQNKFTFEVSDPEKEQLEAWFIMGGVTLGVVATFNLNNLKKNVGTYKGFAPPGGKVDLSLKALDFGKEDVEEEQDESWMDMCGGEGGGEEDEC</sequence>